<keyword evidence="2" id="KW-1185">Reference proteome</keyword>
<feature type="non-terminal residue" evidence="1">
    <location>
        <position position="1"/>
    </location>
</feature>
<name>A0ABD5SV19_9EURY</name>
<dbReference type="SUPFAM" id="SSF54593">
    <property type="entry name" value="Glyoxalase/Bleomycin resistance protein/Dihydroxybiphenyl dioxygenase"/>
    <property type="match status" value="1"/>
</dbReference>
<gene>
    <name evidence="1" type="ORF">ACFQE6_26180</name>
</gene>
<dbReference type="PANTHER" id="PTHR43279">
    <property type="entry name" value="CATECHOL-2,3-DIOXYGENASE"/>
    <property type="match status" value="1"/>
</dbReference>
<dbReference type="Proteomes" id="UP001596383">
    <property type="component" value="Unassembled WGS sequence"/>
</dbReference>
<dbReference type="PANTHER" id="PTHR43279:SF1">
    <property type="entry name" value="CATECHOL-2,3-DIOXYGENASE"/>
    <property type="match status" value="1"/>
</dbReference>
<evidence type="ECO:0000313" key="2">
    <source>
        <dbReference type="Proteomes" id="UP001596383"/>
    </source>
</evidence>
<comment type="caution">
    <text evidence="1">The sequence shown here is derived from an EMBL/GenBank/DDBJ whole genome shotgun (WGS) entry which is preliminary data.</text>
</comment>
<sequence length="94" mass="9983">TLGLDVSMEFAPGALFFAAGGYHHHVGANVWNQRSTPADGLGMAWFELLVPDAEAFDAVRTRATADDDATVAEIDDGIEIADADGISVRVRHAE</sequence>
<dbReference type="EMBL" id="JBHSWV010000537">
    <property type="protein sequence ID" value="MFC6768365.1"/>
    <property type="molecule type" value="Genomic_DNA"/>
</dbReference>
<dbReference type="InterPro" id="IPR029068">
    <property type="entry name" value="Glyas_Bleomycin-R_OHBP_Dase"/>
</dbReference>
<evidence type="ECO:0000313" key="1">
    <source>
        <dbReference type="EMBL" id="MFC6768365.1"/>
    </source>
</evidence>
<accession>A0ABD5SV19</accession>
<reference evidence="1 2" key="1">
    <citation type="journal article" date="2019" name="Int. J. Syst. Evol. Microbiol.">
        <title>The Global Catalogue of Microorganisms (GCM) 10K type strain sequencing project: providing services to taxonomists for standard genome sequencing and annotation.</title>
        <authorList>
            <consortium name="The Broad Institute Genomics Platform"/>
            <consortium name="The Broad Institute Genome Sequencing Center for Infectious Disease"/>
            <person name="Wu L."/>
            <person name="Ma J."/>
        </authorList>
    </citation>
    <scope>NUCLEOTIDE SEQUENCE [LARGE SCALE GENOMIC DNA]</scope>
    <source>
        <strain evidence="1 2">LMG 29247</strain>
    </source>
</reference>
<protein>
    <submittedName>
        <fullName evidence="1">VOC family protein</fullName>
    </submittedName>
</protein>
<dbReference type="AlphaFoldDB" id="A0ABD5SV19"/>
<dbReference type="Gene3D" id="3.10.180.10">
    <property type="entry name" value="2,3-Dihydroxybiphenyl 1,2-Dioxygenase, domain 1"/>
    <property type="match status" value="1"/>
</dbReference>
<organism evidence="1 2">
    <name type="scientific">Natrinema soli</name>
    <dbReference type="NCBI Taxonomy" id="1930624"/>
    <lineage>
        <taxon>Archaea</taxon>
        <taxon>Methanobacteriati</taxon>
        <taxon>Methanobacteriota</taxon>
        <taxon>Stenosarchaea group</taxon>
        <taxon>Halobacteria</taxon>
        <taxon>Halobacteriales</taxon>
        <taxon>Natrialbaceae</taxon>
        <taxon>Natrinema</taxon>
    </lineage>
</organism>
<proteinExistence type="predicted"/>